<dbReference type="GO" id="GO:0004674">
    <property type="term" value="F:protein serine/threonine kinase activity"/>
    <property type="evidence" value="ECO:0000318"/>
    <property type="project" value="GO_Central"/>
</dbReference>
<dbReference type="PANTHER" id="PTHR44167">
    <property type="entry name" value="OVARIAN-SPECIFIC SERINE/THREONINE-PROTEIN KINASE LOK-RELATED"/>
    <property type="match status" value="1"/>
</dbReference>
<gene>
    <name evidence="3" type="ORF">GSPATT00013847001</name>
</gene>
<evidence type="ECO:0000313" key="4">
    <source>
        <dbReference type="Proteomes" id="UP000000600"/>
    </source>
</evidence>
<dbReference type="Gene3D" id="3.30.200.20">
    <property type="entry name" value="Phosphorylase Kinase, domain 1"/>
    <property type="match status" value="1"/>
</dbReference>
<dbReference type="EMBL" id="CT868307">
    <property type="protein sequence ID" value="CAK78417.1"/>
    <property type="molecule type" value="Genomic_DNA"/>
</dbReference>
<feature type="coiled-coil region" evidence="1">
    <location>
        <begin position="625"/>
        <end position="659"/>
    </location>
</feature>
<dbReference type="RefSeq" id="XP_001445814.1">
    <property type="nucleotide sequence ID" value="XM_001445777.1"/>
</dbReference>
<reference evidence="3 4" key="1">
    <citation type="journal article" date="2006" name="Nature">
        <title>Global trends of whole-genome duplications revealed by the ciliate Paramecium tetraurelia.</title>
        <authorList>
            <consortium name="Genoscope"/>
            <person name="Aury J.-M."/>
            <person name="Jaillon O."/>
            <person name="Duret L."/>
            <person name="Noel B."/>
            <person name="Jubin C."/>
            <person name="Porcel B.M."/>
            <person name="Segurens B."/>
            <person name="Daubin V."/>
            <person name="Anthouard V."/>
            <person name="Aiach N."/>
            <person name="Arnaiz O."/>
            <person name="Billaut A."/>
            <person name="Beisson J."/>
            <person name="Blanc I."/>
            <person name="Bouhouche K."/>
            <person name="Camara F."/>
            <person name="Duharcourt S."/>
            <person name="Guigo R."/>
            <person name="Gogendeau D."/>
            <person name="Katinka M."/>
            <person name="Keller A.-M."/>
            <person name="Kissmehl R."/>
            <person name="Klotz C."/>
            <person name="Koll F."/>
            <person name="Le Moue A."/>
            <person name="Lepere C."/>
            <person name="Malinsky S."/>
            <person name="Nowacki M."/>
            <person name="Nowak J.K."/>
            <person name="Plattner H."/>
            <person name="Poulain J."/>
            <person name="Ruiz F."/>
            <person name="Serrano V."/>
            <person name="Zagulski M."/>
            <person name="Dessen P."/>
            <person name="Betermier M."/>
            <person name="Weissenbach J."/>
            <person name="Scarpelli C."/>
            <person name="Schachter V."/>
            <person name="Sperling L."/>
            <person name="Meyer E."/>
            <person name="Cohen J."/>
            <person name="Wincker P."/>
        </authorList>
    </citation>
    <scope>NUCLEOTIDE SEQUENCE [LARGE SCALE GENOMIC DNA]</scope>
    <source>
        <strain evidence="3 4">Stock d4-2</strain>
    </source>
</reference>
<dbReference type="GeneID" id="5031598"/>
<dbReference type="SMART" id="SM00220">
    <property type="entry name" value="S_TKc"/>
    <property type="match status" value="1"/>
</dbReference>
<dbReference type="AlphaFoldDB" id="A0D5V0"/>
<dbReference type="OMA" id="DQQDKYQ"/>
<evidence type="ECO:0000313" key="3">
    <source>
        <dbReference type="EMBL" id="CAK78417.1"/>
    </source>
</evidence>
<protein>
    <recommendedName>
        <fullName evidence="2">Protein kinase domain-containing protein</fullName>
    </recommendedName>
</protein>
<evidence type="ECO:0000256" key="1">
    <source>
        <dbReference type="SAM" id="Coils"/>
    </source>
</evidence>
<proteinExistence type="predicted"/>
<dbReference type="InterPro" id="IPR000719">
    <property type="entry name" value="Prot_kinase_dom"/>
</dbReference>
<dbReference type="eggNOG" id="KOG0589">
    <property type="taxonomic scope" value="Eukaryota"/>
</dbReference>
<dbReference type="PANTHER" id="PTHR44167:SF18">
    <property type="entry name" value="PROTEIN KINASE DOMAIN-CONTAINING PROTEIN"/>
    <property type="match status" value="1"/>
</dbReference>
<name>A0D5V0_PARTE</name>
<keyword evidence="4" id="KW-1185">Reference proteome</keyword>
<keyword evidence="1" id="KW-0175">Coiled coil</keyword>
<dbReference type="PROSITE" id="PS50011">
    <property type="entry name" value="PROTEIN_KINASE_DOM"/>
    <property type="match status" value="1"/>
</dbReference>
<dbReference type="InParanoid" id="A0D5V0"/>
<dbReference type="Pfam" id="PF00069">
    <property type="entry name" value="Pkinase"/>
    <property type="match status" value="1"/>
</dbReference>
<feature type="domain" description="Protein kinase" evidence="2">
    <location>
        <begin position="15"/>
        <end position="293"/>
    </location>
</feature>
<dbReference type="HOGENOM" id="CLU_363884_0_0_1"/>
<dbReference type="KEGG" id="ptm:GSPATT00013847001"/>
<feature type="coiled-coil region" evidence="1">
    <location>
        <begin position="321"/>
        <end position="540"/>
    </location>
</feature>
<organism evidence="3 4">
    <name type="scientific">Paramecium tetraurelia</name>
    <dbReference type="NCBI Taxonomy" id="5888"/>
    <lineage>
        <taxon>Eukaryota</taxon>
        <taxon>Sar</taxon>
        <taxon>Alveolata</taxon>
        <taxon>Ciliophora</taxon>
        <taxon>Intramacronucleata</taxon>
        <taxon>Oligohymenophorea</taxon>
        <taxon>Peniculida</taxon>
        <taxon>Parameciidae</taxon>
        <taxon>Paramecium</taxon>
    </lineage>
</organism>
<dbReference type="Gene3D" id="1.10.510.10">
    <property type="entry name" value="Transferase(Phosphotransferase) domain 1"/>
    <property type="match status" value="1"/>
</dbReference>
<dbReference type="InterPro" id="IPR011009">
    <property type="entry name" value="Kinase-like_dom_sf"/>
</dbReference>
<dbReference type="Proteomes" id="UP000000600">
    <property type="component" value="Unassembled WGS sequence"/>
</dbReference>
<evidence type="ECO:0000259" key="2">
    <source>
        <dbReference type="PROSITE" id="PS50011"/>
    </source>
</evidence>
<sequence>MIIDAPNQQFPNRKFQTINQLGKGAQGQVYLVKSINWGINDSKQFAIKQQPKFNENELQILNMIMNYQKGQFNQASQVIRIYEILQYNNKAYLIMETGEQDLYSYIESYQQQQQQLSLDQKIKIMKQLSQSIYFFHETLKLIHRDIKPENFIKVGDDFKLIDFGLAKPSQDFFMTQNVGTPYFQAPEIIQNKQDYTCAVDVWSLGCVFYELCKSQLLFQANTIQEIQNIVLNFNQKYLEDKLSSDEMPQSLKYLLIQMIQPNPKDRLSIKEVLSKLNQISTEQFGNQYNNSFIVQNVFQKNNQQFQQQNNFPQINQQISFNPQIQQQKQQQQQQQQQLKDQDQKQIEQNTLIQQIITILEKQNLQQEFKNLQDQQDKYQQRITEYIQLFQNQFETNLNDLKNEFKDQNIQQIKVQNNNNENLTKVMQEYKLNIKDLDLKNREQDMQIKELNLSIFEFKTKIQEQNNQINIFKDKEQAQLQLDQYNKELIQKIEKYKFNEMQQQMKQSQLQKEIQDQQISIEQYENNIKKYQEEQLQLNQLIYQQKSQENIFQNTIQENEKRIQQCSDIIQDQKIQLEILNKAIQNSNQIKELENKFQIQINKILDQQLQCQKESDKQQQKVFAELNSIKQSSLQLQQNQQELQKDINRLLNVIQQYQQQIQQQEPIKEKSQIIDSLKKEIQLHFENVKRNPTTICQVLKSKIYLLFEEIKKEISFIIQNIDDVKLQGKYLVQESYKYNVNMEKMIANDLEILKGWKLVFTDLQKKFKK</sequence>
<accession>A0D5V0</accession>
<dbReference type="GO" id="GO:0005524">
    <property type="term" value="F:ATP binding"/>
    <property type="evidence" value="ECO:0007669"/>
    <property type="project" value="InterPro"/>
</dbReference>
<dbReference type="SUPFAM" id="SSF56112">
    <property type="entry name" value="Protein kinase-like (PK-like)"/>
    <property type="match status" value="1"/>
</dbReference>
<dbReference type="OrthoDB" id="320819at2759"/>